<evidence type="ECO:0000256" key="1">
    <source>
        <dbReference type="SAM" id="Phobius"/>
    </source>
</evidence>
<keyword evidence="1" id="KW-0812">Transmembrane</keyword>
<proteinExistence type="predicted"/>
<dbReference type="OrthoDB" id="9792271at2"/>
<keyword evidence="1" id="KW-0472">Membrane</keyword>
<reference evidence="2 3" key="1">
    <citation type="submission" date="2018-04" db="EMBL/GenBank/DDBJ databases">
        <title>Altererythrobacter sp. HME9302 genome sequencing and assembly.</title>
        <authorList>
            <person name="Kang H."/>
            <person name="Kim H."/>
            <person name="Joh K."/>
        </authorList>
    </citation>
    <scope>NUCLEOTIDE SEQUENCE [LARGE SCALE GENOMIC DNA]</scope>
    <source>
        <strain evidence="2 3">HME9302</strain>
    </source>
</reference>
<feature type="transmembrane region" description="Helical" evidence="1">
    <location>
        <begin position="94"/>
        <end position="119"/>
    </location>
</feature>
<dbReference type="InterPro" id="IPR016833">
    <property type="entry name" value="Put_Na-Bile_cotransptr"/>
</dbReference>
<evidence type="ECO:0008006" key="4">
    <source>
        <dbReference type="Google" id="ProtNLM"/>
    </source>
</evidence>
<feature type="transmembrane region" description="Helical" evidence="1">
    <location>
        <begin position="131"/>
        <end position="152"/>
    </location>
</feature>
<dbReference type="EMBL" id="QBKA01000002">
    <property type="protein sequence ID" value="RDC59815.1"/>
    <property type="molecule type" value="Genomic_DNA"/>
</dbReference>
<dbReference type="Proteomes" id="UP000253727">
    <property type="component" value="Unassembled WGS sequence"/>
</dbReference>
<feature type="transmembrane region" description="Helical" evidence="1">
    <location>
        <begin position="229"/>
        <end position="251"/>
    </location>
</feature>
<comment type="caution">
    <text evidence="2">The sequence shown here is derived from an EMBL/GenBank/DDBJ whole genome shotgun (WGS) entry which is preliminary data.</text>
</comment>
<evidence type="ECO:0000313" key="3">
    <source>
        <dbReference type="Proteomes" id="UP000253727"/>
    </source>
</evidence>
<organism evidence="2 3">
    <name type="scientific">Alteripontixanthobacter maritimus</name>
    <dbReference type="NCBI Taxonomy" id="2161824"/>
    <lineage>
        <taxon>Bacteria</taxon>
        <taxon>Pseudomonadati</taxon>
        <taxon>Pseudomonadota</taxon>
        <taxon>Alphaproteobacteria</taxon>
        <taxon>Sphingomonadales</taxon>
        <taxon>Erythrobacteraceae</taxon>
        <taxon>Alteripontixanthobacter</taxon>
    </lineage>
</organism>
<feature type="transmembrane region" description="Helical" evidence="1">
    <location>
        <begin position="164"/>
        <end position="182"/>
    </location>
</feature>
<dbReference type="Gene3D" id="1.20.1530.20">
    <property type="match status" value="1"/>
</dbReference>
<dbReference type="AlphaFoldDB" id="A0A369Q8E4"/>
<feature type="transmembrane region" description="Helical" evidence="1">
    <location>
        <begin position="203"/>
        <end position="223"/>
    </location>
</feature>
<sequence length="321" mass="33397">MRMLARLFDPMVRLLLLAIAFAVILPATGDARVVAGWISDGAIFLLFLLNGLRLSRSDVAGGLRNLRVMLPLVAWCYGAMALAGLGLWHVTASVLPPMLALGFLFLGTLSSTVQSATAYTSMAGGNGATSVVAAALLNILGVFVTAPLFSVLGGGGAVTFGSEALIRIALILLLPFAIGQMFQVRMARWTAANRPLIGWMDRIAIGIAVYVAMSGAVAEGLGTRVDPAAWGWLGAGVAVFLLFGFGGAWTAGGALRLPRGDRIAFLFAGAQKSTAMGVPLASILFTPAMAGLVIVPLLAYHLLQLVVSAPIAQRLTRQALP</sequence>
<protein>
    <recommendedName>
        <fullName evidence="4">Bile acid:sodium symporter</fullName>
    </recommendedName>
</protein>
<dbReference type="InterPro" id="IPR038770">
    <property type="entry name" value="Na+/solute_symporter_sf"/>
</dbReference>
<feature type="transmembrane region" description="Helical" evidence="1">
    <location>
        <begin position="68"/>
        <end position="88"/>
    </location>
</feature>
<dbReference type="Pfam" id="PF13593">
    <property type="entry name" value="SBF_like"/>
    <property type="match status" value="1"/>
</dbReference>
<dbReference type="RefSeq" id="WP_115366098.1">
    <property type="nucleotide sequence ID" value="NZ_QBKA01000002.1"/>
</dbReference>
<keyword evidence="3" id="KW-1185">Reference proteome</keyword>
<name>A0A369Q8E4_9SPHN</name>
<dbReference type="PANTHER" id="PTHR18640:SF5">
    <property type="entry name" value="SODIUM_BILE ACID COTRANSPORTER 7"/>
    <property type="match status" value="1"/>
</dbReference>
<dbReference type="PANTHER" id="PTHR18640">
    <property type="entry name" value="SOLUTE CARRIER FAMILY 10 MEMBER 7"/>
    <property type="match status" value="1"/>
</dbReference>
<keyword evidence="1" id="KW-1133">Transmembrane helix</keyword>
<dbReference type="GO" id="GO:0005886">
    <property type="term" value="C:plasma membrane"/>
    <property type="evidence" value="ECO:0007669"/>
    <property type="project" value="TreeGrafter"/>
</dbReference>
<feature type="transmembrane region" description="Helical" evidence="1">
    <location>
        <begin position="41"/>
        <end position="56"/>
    </location>
</feature>
<evidence type="ECO:0000313" key="2">
    <source>
        <dbReference type="EMBL" id="RDC59815.1"/>
    </source>
</evidence>
<accession>A0A369Q8E4</accession>
<gene>
    <name evidence="2" type="ORF">HME9302_01010</name>
</gene>